<name>A0A3E0TMA3_9GAMM</name>
<dbReference type="SUPFAM" id="SSF53474">
    <property type="entry name" value="alpha/beta-Hydrolases"/>
    <property type="match status" value="1"/>
</dbReference>
<dbReference type="AlphaFoldDB" id="A0A3E0TMA3"/>
<sequence>MCKFHVLIIVLWSVFFTACAAKVSTTSEPPVPALIAAPEQSMRASLSPTKTSAKAMTIADVLELSKVRSARLTRDGQSLVYLKSQLDWRGNRWVNQVWRYQEATGKSRQLTFGRNSVSNLVLSPDDQQIAFFTRRDKDKSRQLYVMHLDGGEAYPLSKLEVSPNNLTWSPDGQHLYFTAQPSLSKEQQKARKNKAIIKAFEDPNDKYALWRISLASGKVEQLTQANRSIVYYQLANDSQTVLLSKAPGKLLDQRHQAELWLLNLADKSERRLTYNHYFERNGRLSADGKLVIYTATVNDQQEQYHNSKLFVLDVEQQTTRLLSQNFIGEIEDIEWAATANHVLFVANIGVSSHLHQVNMSTNEITQLTFGDWTIDDWFYQPSLDRHIIEKRSATEPGDFWQLASREHSFADVQPSVKLKRLTGHYQNIAQQFLLPEQKKISWSSHDGQSIEGLLTFPLNYRAGNAFPLVVQTHGGPRSSDQFGLWSTSDYLPVLAAHGYGILMVNHRGSTGYGDEFLRDMVGGYFRNAHLDVLSGVDFLIEEGLAAPEKLVKMGWSAGGHMTNKMITFTDRFKVASSGAGAVDWLSMYGETDAAYMRTWWFGGKPWEQNAPIATYRQNSVVNELWKVKTPTLIFVGEKDVRVPSTQSKLLFRGLRDNGVDTELYIAKGEPHGFRKPKNRLFKINKELEWFDRYIFNKTYSHEPIPKRH</sequence>
<dbReference type="GO" id="GO:0006508">
    <property type="term" value="P:proteolysis"/>
    <property type="evidence" value="ECO:0007669"/>
    <property type="project" value="InterPro"/>
</dbReference>
<dbReference type="Pfam" id="PF07676">
    <property type="entry name" value="PD40"/>
    <property type="match status" value="2"/>
</dbReference>
<protein>
    <submittedName>
        <fullName evidence="5">S9 family peptidase</fullName>
    </submittedName>
</protein>
<dbReference type="InterPro" id="IPR011659">
    <property type="entry name" value="WD40"/>
</dbReference>
<proteinExistence type="predicted"/>
<comment type="caution">
    <text evidence="5">The sequence shown here is derived from an EMBL/GenBank/DDBJ whole genome shotgun (WGS) entry which is preliminary data.</text>
</comment>
<evidence type="ECO:0000259" key="4">
    <source>
        <dbReference type="Pfam" id="PF00326"/>
    </source>
</evidence>
<keyword evidence="2" id="KW-0720">Serine protease</keyword>
<feature type="domain" description="Peptidase S9 prolyl oligopeptidase catalytic" evidence="4">
    <location>
        <begin position="485"/>
        <end position="694"/>
    </location>
</feature>
<keyword evidence="3" id="KW-0732">Signal</keyword>
<feature type="signal peptide" evidence="3">
    <location>
        <begin position="1"/>
        <end position="20"/>
    </location>
</feature>
<dbReference type="Proteomes" id="UP000256478">
    <property type="component" value="Unassembled WGS sequence"/>
</dbReference>
<dbReference type="RefSeq" id="WP_116006811.1">
    <property type="nucleotide sequence ID" value="NZ_QUOU01000001.1"/>
</dbReference>
<feature type="chain" id="PRO_5017652566" evidence="3">
    <location>
        <begin position="21"/>
        <end position="708"/>
    </location>
</feature>
<dbReference type="OrthoDB" id="9812921at2"/>
<evidence type="ECO:0000256" key="1">
    <source>
        <dbReference type="ARBA" id="ARBA00022801"/>
    </source>
</evidence>
<dbReference type="PROSITE" id="PS51257">
    <property type="entry name" value="PROKAR_LIPOPROTEIN"/>
    <property type="match status" value="1"/>
</dbReference>
<dbReference type="Gene3D" id="3.40.50.1820">
    <property type="entry name" value="alpha/beta hydrolase"/>
    <property type="match status" value="1"/>
</dbReference>
<dbReference type="InterPro" id="IPR029058">
    <property type="entry name" value="AB_hydrolase_fold"/>
</dbReference>
<keyword evidence="2" id="KW-0645">Protease</keyword>
<accession>A0A3E0TMA3</accession>
<dbReference type="PANTHER" id="PTHR42776">
    <property type="entry name" value="SERINE PEPTIDASE S9 FAMILY MEMBER"/>
    <property type="match status" value="1"/>
</dbReference>
<reference evidence="5 6" key="1">
    <citation type="submission" date="2018-08" db="EMBL/GenBank/DDBJ databases">
        <title>Thalassotalea euphylliae genome.</title>
        <authorList>
            <person name="Summers S."/>
            <person name="Rice S.A."/>
            <person name="Freckelton M.L."/>
            <person name="Nedved B.T."/>
            <person name="Hadfield M.G."/>
        </authorList>
    </citation>
    <scope>NUCLEOTIDE SEQUENCE [LARGE SCALE GENOMIC DNA]</scope>
    <source>
        <strain evidence="5 6">H1</strain>
    </source>
</reference>
<dbReference type="PANTHER" id="PTHR42776:SF27">
    <property type="entry name" value="DIPEPTIDYL PEPTIDASE FAMILY MEMBER 6"/>
    <property type="match status" value="1"/>
</dbReference>
<dbReference type="Pfam" id="PF00326">
    <property type="entry name" value="Peptidase_S9"/>
    <property type="match status" value="1"/>
</dbReference>
<dbReference type="InterPro" id="IPR001375">
    <property type="entry name" value="Peptidase_S9_cat"/>
</dbReference>
<evidence type="ECO:0000313" key="6">
    <source>
        <dbReference type="Proteomes" id="UP000256478"/>
    </source>
</evidence>
<evidence type="ECO:0000256" key="3">
    <source>
        <dbReference type="SAM" id="SignalP"/>
    </source>
</evidence>
<dbReference type="InterPro" id="IPR011042">
    <property type="entry name" value="6-blade_b-propeller_TolB-like"/>
</dbReference>
<dbReference type="Gene3D" id="2.120.10.30">
    <property type="entry name" value="TolB, C-terminal domain"/>
    <property type="match status" value="2"/>
</dbReference>
<keyword evidence="1" id="KW-0378">Hydrolase</keyword>
<dbReference type="SUPFAM" id="SSF69304">
    <property type="entry name" value="Tricorn protease N-terminal domain"/>
    <property type="match status" value="1"/>
</dbReference>
<gene>
    <name evidence="5" type="ORF">DXX93_03335</name>
</gene>
<evidence type="ECO:0000256" key="2">
    <source>
        <dbReference type="ARBA" id="ARBA00022825"/>
    </source>
</evidence>
<dbReference type="GO" id="GO:0004252">
    <property type="term" value="F:serine-type endopeptidase activity"/>
    <property type="evidence" value="ECO:0007669"/>
    <property type="project" value="TreeGrafter"/>
</dbReference>
<evidence type="ECO:0000313" key="5">
    <source>
        <dbReference type="EMBL" id="REL25681.1"/>
    </source>
</evidence>
<dbReference type="EMBL" id="QUOU01000001">
    <property type="protein sequence ID" value="REL25681.1"/>
    <property type="molecule type" value="Genomic_DNA"/>
</dbReference>
<organism evidence="5 6">
    <name type="scientific">Thalassotalea euphylliae</name>
    <dbReference type="NCBI Taxonomy" id="1655234"/>
    <lineage>
        <taxon>Bacteria</taxon>
        <taxon>Pseudomonadati</taxon>
        <taxon>Pseudomonadota</taxon>
        <taxon>Gammaproteobacteria</taxon>
        <taxon>Alteromonadales</taxon>
        <taxon>Colwelliaceae</taxon>
        <taxon>Thalassotalea</taxon>
    </lineage>
</organism>